<evidence type="ECO:0000256" key="13">
    <source>
        <dbReference type="ARBA" id="ARBA00043219"/>
    </source>
</evidence>
<evidence type="ECO:0000256" key="10">
    <source>
        <dbReference type="ARBA" id="ARBA00041392"/>
    </source>
</evidence>
<comment type="similarity">
    <text evidence="2">Belongs to the protein prenyltransferase subunit alpha family.</text>
</comment>
<dbReference type="PANTHER" id="PTHR11129:SF1">
    <property type="entry name" value="PROTEIN FARNESYLTRANSFERASE_GERANYLGERANYLTRANSFERASE TYPE-1 SUBUNIT ALPHA"/>
    <property type="match status" value="1"/>
</dbReference>
<evidence type="ECO:0000256" key="7">
    <source>
        <dbReference type="ARBA" id="ARBA00022737"/>
    </source>
</evidence>
<dbReference type="RefSeq" id="XP_016225882.1">
    <property type="nucleotide sequence ID" value="XM_016366364.1"/>
</dbReference>
<dbReference type="OMA" id="WAIRTFN"/>
<dbReference type="EC" id="2.5.1.59" evidence="3"/>
<keyword evidence="7" id="KW-0677">Repeat</keyword>
<keyword evidence="8" id="KW-0460">Magnesium</keyword>
<evidence type="ECO:0000256" key="9">
    <source>
        <dbReference type="ARBA" id="ARBA00040965"/>
    </source>
</evidence>
<evidence type="ECO:0000256" key="14">
    <source>
        <dbReference type="SAM" id="MobiDB-lite"/>
    </source>
</evidence>
<evidence type="ECO:0000313" key="15">
    <source>
        <dbReference type="EMBL" id="KIV94308.1"/>
    </source>
</evidence>
<dbReference type="Pfam" id="PF01239">
    <property type="entry name" value="PPTA"/>
    <property type="match status" value="5"/>
</dbReference>
<feature type="compositionally biased region" description="Polar residues" evidence="14">
    <location>
        <begin position="1"/>
        <end position="18"/>
    </location>
</feature>
<evidence type="ECO:0000256" key="8">
    <source>
        <dbReference type="ARBA" id="ARBA00022842"/>
    </source>
</evidence>
<name>A0A0D2A5L5_EXOME</name>
<dbReference type="Gene3D" id="1.25.40.120">
    <property type="entry name" value="Protein prenylyltransferase"/>
    <property type="match status" value="1"/>
</dbReference>
<dbReference type="GO" id="GO:0004660">
    <property type="term" value="F:protein farnesyltransferase activity"/>
    <property type="evidence" value="ECO:0007669"/>
    <property type="project" value="UniProtKB-EC"/>
</dbReference>
<dbReference type="AlphaFoldDB" id="A0A0D2A5L5"/>
<dbReference type="EC" id="2.5.1.58" evidence="4"/>
<protein>
    <recommendedName>
        <fullName evidence="9">Protein farnesyltransferase/geranylgeranyltransferase type-1 subunit alpha</fullName>
        <ecNumber evidence="4">2.5.1.58</ecNumber>
        <ecNumber evidence="3">2.5.1.59</ecNumber>
    </recommendedName>
    <alternativeName>
        <fullName evidence="12">CAAX farnesyltransferase subunit alpha</fullName>
    </alternativeName>
    <alternativeName>
        <fullName evidence="11">FTase-alpha</fullName>
    </alternativeName>
    <alternativeName>
        <fullName evidence="10">Ras proteins prenyltransferase subunit alpha</fullName>
    </alternativeName>
    <alternativeName>
        <fullName evidence="13">Type I protein geranyl-geranyltransferase subunit alpha</fullName>
    </alternativeName>
</protein>
<feature type="region of interest" description="Disordered" evidence="14">
    <location>
        <begin position="1"/>
        <end position="25"/>
    </location>
</feature>
<dbReference type="PANTHER" id="PTHR11129">
    <property type="entry name" value="PROTEIN FARNESYLTRANSFERASE ALPHA SUBUNIT/RAB GERANYLGERANYL TRANSFERASE ALPHA SUBUNIT"/>
    <property type="match status" value="1"/>
</dbReference>
<keyword evidence="5" id="KW-0637">Prenyltransferase</keyword>
<keyword evidence="16" id="KW-1185">Reference proteome</keyword>
<gene>
    <name evidence="15" type="ORF">PV10_02084</name>
</gene>
<dbReference type="OrthoDB" id="272289at2759"/>
<reference evidence="15 16" key="1">
    <citation type="submission" date="2015-01" db="EMBL/GenBank/DDBJ databases">
        <title>The Genome Sequence of Exophiala mesophila CBS40295.</title>
        <authorList>
            <consortium name="The Broad Institute Genomics Platform"/>
            <person name="Cuomo C."/>
            <person name="de Hoog S."/>
            <person name="Gorbushina A."/>
            <person name="Stielow B."/>
            <person name="Teixiera M."/>
            <person name="Abouelleil A."/>
            <person name="Chapman S.B."/>
            <person name="Priest M."/>
            <person name="Young S.K."/>
            <person name="Wortman J."/>
            <person name="Nusbaum C."/>
            <person name="Birren B."/>
        </authorList>
    </citation>
    <scope>NUCLEOTIDE SEQUENCE [LARGE SCALE GENOMIC DNA]</scope>
    <source>
        <strain evidence="15 16">CBS 40295</strain>
    </source>
</reference>
<evidence type="ECO:0000256" key="3">
    <source>
        <dbReference type="ARBA" id="ARBA00012700"/>
    </source>
</evidence>
<evidence type="ECO:0000256" key="12">
    <source>
        <dbReference type="ARBA" id="ARBA00043086"/>
    </source>
</evidence>
<keyword evidence="6" id="KW-0808">Transferase</keyword>
<evidence type="ECO:0000256" key="11">
    <source>
        <dbReference type="ARBA" id="ARBA00042436"/>
    </source>
</evidence>
<sequence>MASTTTTKPSLPVRTSGSKKPGRMTKAPFYATSPIWKDVTPIPLIDGPPLQPGQTDPGPALASIAYSPRYSEAMSYLRAVMAVNEGSRRVLDLTEDIISMNPAHYTVWLYRAECLKAVWKREGLDVQDGVTEELQWLEGISEKNLKNYQIWHHRQLLLSLMPSLPTNETDFLARILSFDTKNYHVWSYRQWLCRRFPDPLLNTDMELQAMDTMLTDDVRNNSAWNHRYFVCFGAEELRVIEEQQQPSGSGANRRQVLEKGRGLLSVTDEEIIQREINYAKDRIYWAPQNASPWNYLRGVLKRAGMELGEMQVFCERLVGGQDGDLLSEQNVKSSHALDWLAEIYRRDGNLKRSRLCLTALATKWDPVRRKYWEYRARELGDLEEGKDESE</sequence>
<dbReference type="GO" id="GO:0004662">
    <property type="term" value="F:CAAX-protein geranylgeranyltransferase activity"/>
    <property type="evidence" value="ECO:0007669"/>
    <property type="project" value="UniProtKB-EC"/>
</dbReference>
<proteinExistence type="inferred from homology"/>
<organism evidence="15 16">
    <name type="scientific">Exophiala mesophila</name>
    <name type="common">Black yeast-like fungus</name>
    <dbReference type="NCBI Taxonomy" id="212818"/>
    <lineage>
        <taxon>Eukaryota</taxon>
        <taxon>Fungi</taxon>
        <taxon>Dikarya</taxon>
        <taxon>Ascomycota</taxon>
        <taxon>Pezizomycotina</taxon>
        <taxon>Eurotiomycetes</taxon>
        <taxon>Chaetothyriomycetidae</taxon>
        <taxon>Chaetothyriales</taxon>
        <taxon>Herpotrichiellaceae</taxon>
        <taxon>Exophiala</taxon>
    </lineage>
</organism>
<evidence type="ECO:0000313" key="16">
    <source>
        <dbReference type="Proteomes" id="UP000054302"/>
    </source>
</evidence>
<dbReference type="Proteomes" id="UP000054302">
    <property type="component" value="Unassembled WGS sequence"/>
</dbReference>
<evidence type="ECO:0000256" key="5">
    <source>
        <dbReference type="ARBA" id="ARBA00022602"/>
    </source>
</evidence>
<dbReference type="SUPFAM" id="SSF48439">
    <property type="entry name" value="Protein prenylyltransferase"/>
    <property type="match status" value="1"/>
</dbReference>
<comment type="cofactor">
    <cofactor evidence="1">
        <name>Mg(2+)</name>
        <dbReference type="ChEBI" id="CHEBI:18420"/>
    </cofactor>
</comment>
<dbReference type="GO" id="GO:0005965">
    <property type="term" value="C:protein farnesyltransferase complex"/>
    <property type="evidence" value="ECO:0007669"/>
    <property type="project" value="TreeGrafter"/>
</dbReference>
<evidence type="ECO:0000256" key="6">
    <source>
        <dbReference type="ARBA" id="ARBA00022679"/>
    </source>
</evidence>
<evidence type="ECO:0000256" key="4">
    <source>
        <dbReference type="ARBA" id="ARBA00012702"/>
    </source>
</evidence>
<evidence type="ECO:0000256" key="1">
    <source>
        <dbReference type="ARBA" id="ARBA00001946"/>
    </source>
</evidence>
<dbReference type="GeneID" id="27319929"/>
<dbReference type="EMBL" id="KN847521">
    <property type="protein sequence ID" value="KIV94308.1"/>
    <property type="molecule type" value="Genomic_DNA"/>
</dbReference>
<dbReference type="PROSITE" id="PS51147">
    <property type="entry name" value="PFTA"/>
    <property type="match status" value="5"/>
</dbReference>
<dbReference type="GO" id="GO:0005953">
    <property type="term" value="C:CAAX-protein geranylgeranyltransferase complex"/>
    <property type="evidence" value="ECO:0007669"/>
    <property type="project" value="TreeGrafter"/>
</dbReference>
<dbReference type="VEuPathDB" id="FungiDB:PV10_02084"/>
<dbReference type="InterPro" id="IPR002088">
    <property type="entry name" value="Prenyl_trans_a"/>
</dbReference>
<accession>A0A0D2A5L5</accession>
<dbReference type="STRING" id="212818.A0A0D2A5L5"/>
<evidence type="ECO:0000256" key="2">
    <source>
        <dbReference type="ARBA" id="ARBA00006734"/>
    </source>
</evidence>
<dbReference type="HOGENOM" id="CLU_026582_1_0_1"/>